<dbReference type="RefSeq" id="WP_260698408.1">
    <property type="nucleotide sequence ID" value="NZ_JACHEB010000010.1"/>
</dbReference>
<organism evidence="1 2">
    <name type="scientific">Tunturiibacter gelidiferens</name>
    <dbReference type="NCBI Taxonomy" id="3069689"/>
    <lineage>
        <taxon>Bacteria</taxon>
        <taxon>Pseudomonadati</taxon>
        <taxon>Acidobacteriota</taxon>
        <taxon>Terriglobia</taxon>
        <taxon>Terriglobales</taxon>
        <taxon>Acidobacteriaceae</taxon>
        <taxon>Tunturiibacter</taxon>
    </lineage>
</organism>
<reference evidence="1 2" key="1">
    <citation type="submission" date="2020-08" db="EMBL/GenBank/DDBJ databases">
        <title>Genomic Encyclopedia of Type Strains, Phase IV (KMG-V): Genome sequencing to study the core and pangenomes of soil and plant-associated prokaryotes.</title>
        <authorList>
            <person name="Whitman W."/>
        </authorList>
    </citation>
    <scope>NUCLEOTIDE SEQUENCE [LARGE SCALE GENOMIC DNA]</scope>
    <source>
        <strain evidence="1 2">X5P2</strain>
    </source>
</reference>
<gene>
    <name evidence="1" type="ORF">HDF14_004099</name>
</gene>
<evidence type="ECO:0000313" key="1">
    <source>
        <dbReference type="EMBL" id="MBB5330464.1"/>
    </source>
</evidence>
<name>A0A9X0QHW9_9BACT</name>
<keyword evidence="2" id="KW-1185">Reference proteome</keyword>
<dbReference type="AlphaFoldDB" id="A0A9X0QHW9"/>
<comment type="caution">
    <text evidence="1">The sequence shown here is derived from an EMBL/GenBank/DDBJ whole genome shotgun (WGS) entry which is preliminary data.</text>
</comment>
<dbReference type="SUPFAM" id="SSF51206">
    <property type="entry name" value="cAMP-binding domain-like"/>
    <property type="match status" value="1"/>
</dbReference>
<evidence type="ECO:0000313" key="2">
    <source>
        <dbReference type="Proteomes" id="UP000535182"/>
    </source>
</evidence>
<dbReference type="Proteomes" id="UP000535182">
    <property type="component" value="Unassembled WGS sequence"/>
</dbReference>
<dbReference type="EMBL" id="JACHEB010000010">
    <property type="protein sequence ID" value="MBB5330464.1"/>
    <property type="molecule type" value="Genomic_DNA"/>
</dbReference>
<protein>
    <recommendedName>
        <fullName evidence="3">Crp/Fnr family transcriptional regulator</fullName>
    </recommendedName>
</protein>
<sequence>MSATVYVSATVYKNLLLQSLDAEVIKRLSLEPVTFELEHQIEFPGESIRYLYFVEEGMASLTTTFENSAQVEVGMFG</sequence>
<dbReference type="InterPro" id="IPR018490">
    <property type="entry name" value="cNMP-bd_dom_sf"/>
</dbReference>
<evidence type="ECO:0008006" key="3">
    <source>
        <dbReference type="Google" id="ProtNLM"/>
    </source>
</evidence>
<proteinExistence type="predicted"/>
<accession>A0A9X0QHW9</accession>